<evidence type="ECO:0000256" key="1">
    <source>
        <dbReference type="ARBA" id="ARBA00023117"/>
    </source>
</evidence>
<dbReference type="AlphaFoldDB" id="A0AA48QXU0"/>
<evidence type="ECO:0000313" key="5">
    <source>
        <dbReference type="EMBL" id="BEI93690.1"/>
    </source>
</evidence>
<feature type="compositionally biased region" description="Low complexity" evidence="3">
    <location>
        <begin position="17"/>
        <end position="40"/>
    </location>
</feature>
<feature type="region of interest" description="Disordered" evidence="3">
    <location>
        <begin position="17"/>
        <end position="159"/>
    </location>
</feature>
<dbReference type="InterPro" id="IPR051831">
    <property type="entry name" value="Bromodomain_contain_prot"/>
</dbReference>
<keyword evidence="1 2" id="KW-0103">Bromodomain</keyword>
<evidence type="ECO:0000259" key="4">
    <source>
        <dbReference type="PROSITE" id="PS50014"/>
    </source>
</evidence>
<feature type="region of interest" description="Disordered" evidence="3">
    <location>
        <begin position="282"/>
        <end position="309"/>
    </location>
</feature>
<dbReference type="InterPro" id="IPR036427">
    <property type="entry name" value="Bromodomain-like_sf"/>
</dbReference>
<sequence>MPPIKLKLSLGAVRPLAGASAATASGSNGSGPSTPGDAGPSRPPSGGPSVRTILPFTPTPVSASSEASTPEGAPPKRKRGRPRKSAPPVPTAIPPHVVPALTRARSPSVKLEPDDDPLAWPLSPGGEHGTPTSYATPGAYDTPADTSTPATPWREGSEDMATYASRRQWKRVKKPFRELANKILAEMRRKDEYGFFLQPVDADEYPGYIDTIGGPDNAMDLGTMQKKIDDGEYNSIGELEADARRMHAAAHAFNVPGTAAYREADKVFKHGMKHIERSRPLVLTPTPSLSPSVPPSNLPGSERATPMRRGKEVKPEHLIPEVMLEFPANSLQAKAVGWNLTGGRRVRAKRLVRGREKFSGRWRDMLPDGSYDVAEMDDPADMLEHLRTRKASSWREVPDWVGMGEDEEEWWDWEGLGGPAGQPPLPGAPRAKPKPLKMKTLDLRWGRFDEVSADIRAARIAAVPEGSVIRRFTEQDDVDLLATYLRPDAPRLRPGIPAQNFVDVNAGQAASSYLADMALGDVRGEAYAASVRRFLAGINTDPETHSNLTNYVNEEWHGGVLQSHLSRVSRETANALSAGSAPLMEKARAAHARLALRRLTSAENPLDLQPLLREPADFMHIGVGGKGGVETALKWVGDEIARVIREREAESTSAANGGVEMAEVKTELGTKRAADGEIPDAKRVKLENGVANGDAAASAPIANGDAKPDIKPDSEDGLRALRLELVALSKFYPLASLKKMEAADAVRLLPANVRSLMTRQAPAK</sequence>
<reference evidence="5" key="1">
    <citation type="journal article" date="2023" name="BMC Genomics">
        <title>Chromosome-level genome assemblies of Cutaneotrichosporon spp. (Trichosporonales, Basidiomycota) reveal imbalanced evolution between nucleotide sequences and chromosome synteny.</title>
        <authorList>
            <person name="Kobayashi Y."/>
            <person name="Kayamori A."/>
            <person name="Aoki K."/>
            <person name="Shiwa Y."/>
            <person name="Matsutani M."/>
            <person name="Fujita N."/>
            <person name="Sugita T."/>
            <person name="Iwasaki W."/>
            <person name="Tanaka N."/>
            <person name="Takashima M."/>
        </authorList>
    </citation>
    <scope>NUCLEOTIDE SEQUENCE</scope>
    <source>
        <strain evidence="5">HIS019</strain>
    </source>
</reference>
<dbReference type="PANTHER" id="PTHR22881">
    <property type="entry name" value="BROMODOMAIN CONTAINING PROTEIN"/>
    <property type="match status" value="1"/>
</dbReference>
<feature type="compositionally biased region" description="Basic residues" evidence="3">
    <location>
        <begin position="75"/>
        <end position="84"/>
    </location>
</feature>
<name>A0AA48QXU0_9TREE</name>
<feature type="compositionally biased region" description="Low complexity" evidence="3">
    <location>
        <begin position="141"/>
        <end position="152"/>
    </location>
</feature>
<dbReference type="RefSeq" id="XP_060458955.1">
    <property type="nucleotide sequence ID" value="XM_060602575.1"/>
</dbReference>
<feature type="compositionally biased region" description="Low complexity" evidence="3">
    <location>
        <begin position="282"/>
        <end position="291"/>
    </location>
</feature>
<dbReference type="InterPro" id="IPR001487">
    <property type="entry name" value="Bromodomain"/>
</dbReference>
<feature type="compositionally biased region" description="Polar residues" evidence="3">
    <location>
        <begin position="59"/>
        <end position="68"/>
    </location>
</feature>
<dbReference type="PROSITE" id="PS50014">
    <property type="entry name" value="BROMODOMAIN_2"/>
    <property type="match status" value="1"/>
</dbReference>
<dbReference type="SUPFAM" id="SSF47370">
    <property type="entry name" value="Bromodomain"/>
    <property type="match status" value="1"/>
</dbReference>
<proteinExistence type="predicted"/>
<dbReference type="GeneID" id="85497560"/>
<gene>
    <name evidence="5" type="ORF">CcaverHIS019_0601490</name>
</gene>
<dbReference type="Proteomes" id="UP001233271">
    <property type="component" value="Chromosome 6"/>
</dbReference>
<dbReference type="GO" id="GO:0006357">
    <property type="term" value="P:regulation of transcription by RNA polymerase II"/>
    <property type="evidence" value="ECO:0007669"/>
    <property type="project" value="TreeGrafter"/>
</dbReference>
<protein>
    <recommendedName>
        <fullName evidence="4">Bromo domain-containing protein</fullName>
    </recommendedName>
</protein>
<evidence type="ECO:0000256" key="2">
    <source>
        <dbReference type="PROSITE-ProRule" id="PRU00035"/>
    </source>
</evidence>
<accession>A0AA48QXU0</accession>
<dbReference type="GO" id="GO:0005634">
    <property type="term" value="C:nucleus"/>
    <property type="evidence" value="ECO:0007669"/>
    <property type="project" value="TreeGrafter"/>
</dbReference>
<organism evidence="5 6">
    <name type="scientific">Cutaneotrichosporon cavernicola</name>
    <dbReference type="NCBI Taxonomy" id="279322"/>
    <lineage>
        <taxon>Eukaryota</taxon>
        <taxon>Fungi</taxon>
        <taxon>Dikarya</taxon>
        <taxon>Basidiomycota</taxon>
        <taxon>Agaricomycotina</taxon>
        <taxon>Tremellomycetes</taxon>
        <taxon>Trichosporonales</taxon>
        <taxon>Trichosporonaceae</taxon>
        <taxon>Cutaneotrichosporon</taxon>
    </lineage>
</organism>
<keyword evidence="6" id="KW-1185">Reference proteome</keyword>
<dbReference type="GO" id="GO:0006325">
    <property type="term" value="P:chromatin organization"/>
    <property type="evidence" value="ECO:0007669"/>
    <property type="project" value="UniProtKB-ARBA"/>
</dbReference>
<dbReference type="EMBL" id="AP028217">
    <property type="protein sequence ID" value="BEI93690.1"/>
    <property type="molecule type" value="Genomic_DNA"/>
</dbReference>
<dbReference type="Gene3D" id="1.20.920.10">
    <property type="entry name" value="Bromodomain-like"/>
    <property type="match status" value="1"/>
</dbReference>
<evidence type="ECO:0000313" key="6">
    <source>
        <dbReference type="Proteomes" id="UP001233271"/>
    </source>
</evidence>
<dbReference type="KEGG" id="ccac:CcaHIS019_0601490"/>
<dbReference type="SMART" id="SM00297">
    <property type="entry name" value="BROMO"/>
    <property type="match status" value="1"/>
</dbReference>
<feature type="compositionally biased region" description="Pro residues" evidence="3">
    <location>
        <begin position="85"/>
        <end position="97"/>
    </location>
</feature>
<dbReference type="Pfam" id="PF00439">
    <property type="entry name" value="Bromodomain"/>
    <property type="match status" value="1"/>
</dbReference>
<dbReference type="PANTHER" id="PTHR22881:SF27">
    <property type="entry name" value="BROMODOMAIN CONTAINING 7_9"/>
    <property type="match status" value="1"/>
</dbReference>
<feature type="domain" description="Bromo" evidence="4">
    <location>
        <begin position="188"/>
        <end position="261"/>
    </location>
</feature>
<evidence type="ECO:0000256" key="3">
    <source>
        <dbReference type="SAM" id="MobiDB-lite"/>
    </source>
</evidence>